<proteinExistence type="predicted"/>
<evidence type="ECO:0000313" key="2">
    <source>
        <dbReference type="Proteomes" id="UP000275846"/>
    </source>
</evidence>
<organism evidence="3">
    <name type="scientific">Schistocephalus solidus</name>
    <name type="common">Tapeworm</name>
    <dbReference type="NCBI Taxonomy" id="70667"/>
    <lineage>
        <taxon>Eukaryota</taxon>
        <taxon>Metazoa</taxon>
        <taxon>Spiralia</taxon>
        <taxon>Lophotrochozoa</taxon>
        <taxon>Platyhelminthes</taxon>
        <taxon>Cestoda</taxon>
        <taxon>Eucestoda</taxon>
        <taxon>Diphyllobothriidea</taxon>
        <taxon>Diphyllobothriidae</taxon>
        <taxon>Schistocephalus</taxon>
    </lineage>
</organism>
<dbReference type="WBParaSite" id="SSLN_0000416301-mRNA-1">
    <property type="protein sequence ID" value="SSLN_0000416301-mRNA-1"/>
    <property type="gene ID" value="SSLN_0000416301"/>
</dbReference>
<keyword evidence="2" id="KW-1185">Reference proteome</keyword>
<name>A0A183SIH1_SCHSO</name>
<protein>
    <submittedName>
        <fullName evidence="3">Signal peptidase complex subunit 2</fullName>
    </submittedName>
</protein>
<gene>
    <name evidence="1" type="ORF">SSLN_LOCUS4019</name>
</gene>
<accession>A0A183SIH1</accession>
<dbReference type="Proteomes" id="UP000275846">
    <property type="component" value="Unassembled WGS sequence"/>
</dbReference>
<reference evidence="3" key="1">
    <citation type="submission" date="2016-06" db="UniProtKB">
        <authorList>
            <consortium name="WormBaseParasite"/>
        </authorList>
    </citation>
    <scope>IDENTIFICATION</scope>
</reference>
<dbReference type="AlphaFoldDB" id="A0A183SIH1"/>
<sequence length="92" mass="10389">MYAFPGISVIIAADYSQSQHVPDNRPAFNKDLNLRRTKFATVITVYVLSMISYKSQHTLLVTVPKAEKLIANAYFNVPARTNNAAWEDMQDP</sequence>
<dbReference type="OrthoDB" id="6627613at2759"/>
<reference evidence="1 2" key="2">
    <citation type="submission" date="2018-11" db="EMBL/GenBank/DDBJ databases">
        <authorList>
            <consortium name="Pathogen Informatics"/>
        </authorList>
    </citation>
    <scope>NUCLEOTIDE SEQUENCE [LARGE SCALE GENOMIC DNA]</scope>
    <source>
        <strain evidence="1 2">NST_G2</strain>
    </source>
</reference>
<evidence type="ECO:0000313" key="3">
    <source>
        <dbReference type="WBParaSite" id="SSLN_0000416301-mRNA-1"/>
    </source>
</evidence>
<dbReference type="EMBL" id="UYSU01032719">
    <property type="protein sequence ID" value="VDL90404.1"/>
    <property type="molecule type" value="Genomic_DNA"/>
</dbReference>
<evidence type="ECO:0000313" key="1">
    <source>
        <dbReference type="EMBL" id="VDL90404.1"/>
    </source>
</evidence>